<dbReference type="RefSeq" id="WP_127186702.1">
    <property type="nucleotide sequence ID" value="NZ_RZNJ01000001.1"/>
</dbReference>
<evidence type="ECO:0000256" key="3">
    <source>
        <dbReference type="ARBA" id="ARBA00023163"/>
    </source>
</evidence>
<dbReference type="InterPro" id="IPR011711">
    <property type="entry name" value="GntR_C"/>
</dbReference>
<protein>
    <submittedName>
        <fullName evidence="5">GntR family transcriptional regulator</fullName>
    </submittedName>
</protein>
<dbReference type="GO" id="GO:0003700">
    <property type="term" value="F:DNA-binding transcription factor activity"/>
    <property type="evidence" value="ECO:0007669"/>
    <property type="project" value="InterPro"/>
</dbReference>
<sequence>MRVKRAIVRDLFSRAFNPGTHLTIELLTSRYGVSHMPVREALRQLEGEGVVASHAHKGFRIAEITTRYIRNVYDIRIGIESLLARRAVEQGTDADVEALAALHARFLSDLDAPDRLAATETNVRFHSALYAIAGNPEALHALEGRTLVVRTFGSDLSGYRDADRPLVAAEHQAIMDALIARDPGACSEAVYAHVTAARERLVERMLAQGLAAPA</sequence>
<keyword evidence="6" id="KW-1185">Reference proteome</keyword>
<dbReference type="SMART" id="SM00345">
    <property type="entry name" value="HTH_GNTR"/>
    <property type="match status" value="1"/>
</dbReference>
<dbReference type="GO" id="GO:0003677">
    <property type="term" value="F:DNA binding"/>
    <property type="evidence" value="ECO:0007669"/>
    <property type="project" value="UniProtKB-KW"/>
</dbReference>
<dbReference type="PANTHER" id="PTHR43537:SF5">
    <property type="entry name" value="UXU OPERON TRANSCRIPTIONAL REGULATOR"/>
    <property type="match status" value="1"/>
</dbReference>
<dbReference type="Gene3D" id="1.20.120.530">
    <property type="entry name" value="GntR ligand-binding domain-like"/>
    <property type="match status" value="1"/>
</dbReference>
<dbReference type="Gene3D" id="1.10.10.10">
    <property type="entry name" value="Winged helix-like DNA-binding domain superfamily/Winged helix DNA-binding domain"/>
    <property type="match status" value="1"/>
</dbReference>
<evidence type="ECO:0000313" key="6">
    <source>
        <dbReference type="Proteomes" id="UP000281547"/>
    </source>
</evidence>
<dbReference type="SUPFAM" id="SSF46785">
    <property type="entry name" value="Winged helix' DNA-binding domain"/>
    <property type="match status" value="1"/>
</dbReference>
<feature type="domain" description="HTH gntR-type" evidence="4">
    <location>
        <begin position="1"/>
        <end position="64"/>
    </location>
</feature>
<dbReference type="SMART" id="SM00895">
    <property type="entry name" value="FCD"/>
    <property type="match status" value="1"/>
</dbReference>
<dbReference type="Pfam" id="PF00392">
    <property type="entry name" value="GntR"/>
    <property type="match status" value="1"/>
</dbReference>
<dbReference type="AlphaFoldDB" id="A0A433XKK8"/>
<dbReference type="EMBL" id="RZNJ01000001">
    <property type="protein sequence ID" value="RUT34583.1"/>
    <property type="molecule type" value="Genomic_DNA"/>
</dbReference>
<keyword evidence="3" id="KW-0804">Transcription</keyword>
<dbReference type="PROSITE" id="PS50949">
    <property type="entry name" value="HTH_GNTR"/>
    <property type="match status" value="1"/>
</dbReference>
<dbReference type="PANTHER" id="PTHR43537">
    <property type="entry name" value="TRANSCRIPTIONAL REGULATOR, GNTR FAMILY"/>
    <property type="match status" value="1"/>
</dbReference>
<proteinExistence type="predicted"/>
<evidence type="ECO:0000259" key="4">
    <source>
        <dbReference type="PROSITE" id="PS50949"/>
    </source>
</evidence>
<comment type="caution">
    <text evidence="5">The sequence shown here is derived from an EMBL/GenBank/DDBJ whole genome shotgun (WGS) entry which is preliminary data.</text>
</comment>
<dbReference type="OrthoDB" id="9812290at2"/>
<dbReference type="Pfam" id="PF07729">
    <property type="entry name" value="FCD"/>
    <property type="match status" value="1"/>
</dbReference>
<keyword evidence="2" id="KW-0238">DNA-binding</keyword>
<dbReference type="InterPro" id="IPR036390">
    <property type="entry name" value="WH_DNA-bd_sf"/>
</dbReference>
<dbReference type="InterPro" id="IPR000524">
    <property type="entry name" value="Tscrpt_reg_HTH_GntR"/>
</dbReference>
<dbReference type="InterPro" id="IPR036388">
    <property type="entry name" value="WH-like_DNA-bd_sf"/>
</dbReference>
<gene>
    <name evidence="5" type="ORF">EMQ25_01055</name>
</gene>
<evidence type="ECO:0000256" key="1">
    <source>
        <dbReference type="ARBA" id="ARBA00023015"/>
    </source>
</evidence>
<keyword evidence="1" id="KW-0805">Transcription regulation</keyword>
<dbReference type="Proteomes" id="UP000281547">
    <property type="component" value="Unassembled WGS sequence"/>
</dbReference>
<accession>A0A433XKK8</accession>
<dbReference type="InterPro" id="IPR008920">
    <property type="entry name" value="TF_FadR/GntR_C"/>
</dbReference>
<organism evidence="5 6">
    <name type="scientific">Arsenicitalea aurantiaca</name>
    <dbReference type="NCBI Taxonomy" id="1783274"/>
    <lineage>
        <taxon>Bacteria</taxon>
        <taxon>Pseudomonadati</taxon>
        <taxon>Pseudomonadota</taxon>
        <taxon>Alphaproteobacteria</taxon>
        <taxon>Hyphomicrobiales</taxon>
        <taxon>Devosiaceae</taxon>
        <taxon>Arsenicitalea</taxon>
    </lineage>
</organism>
<evidence type="ECO:0000313" key="5">
    <source>
        <dbReference type="EMBL" id="RUT34583.1"/>
    </source>
</evidence>
<reference evidence="5 6" key="1">
    <citation type="journal article" date="2016" name="Int. J. Syst. Evol. Microbiol.">
        <title>Arsenicitalea aurantiaca gen. nov., sp. nov., a new member of the family Hyphomicrobiaceae, isolated from high-arsenic sediment.</title>
        <authorList>
            <person name="Mu Y."/>
            <person name="Zhou L."/>
            <person name="Zeng X.C."/>
            <person name="Liu L."/>
            <person name="Pan Y."/>
            <person name="Chen X."/>
            <person name="Wang J."/>
            <person name="Li S."/>
            <person name="Li W.J."/>
            <person name="Wang Y."/>
        </authorList>
    </citation>
    <scope>NUCLEOTIDE SEQUENCE [LARGE SCALE GENOMIC DNA]</scope>
    <source>
        <strain evidence="5 6">42-50</strain>
    </source>
</reference>
<evidence type="ECO:0000256" key="2">
    <source>
        <dbReference type="ARBA" id="ARBA00023125"/>
    </source>
</evidence>
<dbReference type="SUPFAM" id="SSF48008">
    <property type="entry name" value="GntR ligand-binding domain-like"/>
    <property type="match status" value="1"/>
</dbReference>
<name>A0A433XKK8_9HYPH</name>